<comment type="caution">
    <text evidence="1">The sequence shown here is derived from an EMBL/GenBank/DDBJ whole genome shotgun (WGS) entry which is preliminary data.</text>
</comment>
<name>A0A225DWZ9_9BACT</name>
<accession>A0A225DWZ9</accession>
<proteinExistence type="predicted"/>
<dbReference type="Proteomes" id="UP000214646">
    <property type="component" value="Unassembled WGS sequence"/>
</dbReference>
<dbReference type="EMBL" id="NIDE01000007">
    <property type="protein sequence ID" value="OWK40845.1"/>
    <property type="molecule type" value="Genomic_DNA"/>
</dbReference>
<organism evidence="1 2">
    <name type="scientific">Fimbriiglobus ruber</name>
    <dbReference type="NCBI Taxonomy" id="1908690"/>
    <lineage>
        <taxon>Bacteria</taxon>
        <taxon>Pseudomonadati</taxon>
        <taxon>Planctomycetota</taxon>
        <taxon>Planctomycetia</taxon>
        <taxon>Gemmatales</taxon>
        <taxon>Gemmataceae</taxon>
        <taxon>Fimbriiglobus</taxon>
    </lineage>
</organism>
<evidence type="ECO:0000313" key="2">
    <source>
        <dbReference type="Proteomes" id="UP000214646"/>
    </source>
</evidence>
<reference evidence="2" key="1">
    <citation type="submission" date="2017-06" db="EMBL/GenBank/DDBJ databases">
        <title>Genome analysis of Fimbriiglobus ruber SP5, the first member of the order Planctomycetales with confirmed chitinolytic capability.</title>
        <authorList>
            <person name="Ravin N.V."/>
            <person name="Rakitin A.L."/>
            <person name="Ivanova A.A."/>
            <person name="Beletsky A.V."/>
            <person name="Kulichevskaya I.S."/>
            <person name="Mardanov A.V."/>
            <person name="Dedysh S.N."/>
        </authorList>
    </citation>
    <scope>NUCLEOTIDE SEQUENCE [LARGE SCALE GENOMIC DNA]</scope>
    <source>
        <strain evidence="2">SP5</strain>
    </source>
</reference>
<keyword evidence="2" id="KW-1185">Reference proteome</keyword>
<evidence type="ECO:0000313" key="1">
    <source>
        <dbReference type="EMBL" id="OWK40845.1"/>
    </source>
</evidence>
<dbReference type="AlphaFoldDB" id="A0A225DWZ9"/>
<protein>
    <submittedName>
        <fullName evidence="1">Uncharacterized protein</fullName>
    </submittedName>
</protein>
<sequence>MASAGWAPAGPLQSWSYTVTPGPELVHPFYADAGQYFLDQYAYTNEGLIDFNPTKASGLSGAQTVRLADLDTRIYVNTTAIGTTIPGGVPS</sequence>
<gene>
    <name evidence="1" type="ORF">FRUB_04737</name>
</gene>